<feature type="domain" description="HTH cro/C1-type" evidence="2">
    <location>
        <begin position="11"/>
        <end position="64"/>
    </location>
</feature>
<evidence type="ECO:0000313" key="3">
    <source>
        <dbReference type="EMBL" id="GGO53937.1"/>
    </source>
</evidence>
<organism evidence="3 4">
    <name type="scientific">Streptomyces daqingensis</name>
    <dbReference type="NCBI Taxonomy" id="1472640"/>
    <lineage>
        <taxon>Bacteria</taxon>
        <taxon>Bacillati</taxon>
        <taxon>Actinomycetota</taxon>
        <taxon>Actinomycetes</taxon>
        <taxon>Kitasatosporales</taxon>
        <taxon>Streptomycetaceae</taxon>
        <taxon>Streptomyces</taxon>
    </lineage>
</organism>
<keyword evidence="4" id="KW-1185">Reference proteome</keyword>
<comment type="caution">
    <text evidence="3">The sequence shown here is derived from an EMBL/GenBank/DDBJ whole genome shotgun (WGS) entry which is preliminary data.</text>
</comment>
<dbReference type="Gene3D" id="1.10.260.40">
    <property type="entry name" value="lambda repressor-like DNA-binding domains"/>
    <property type="match status" value="1"/>
</dbReference>
<dbReference type="SUPFAM" id="SSF48452">
    <property type="entry name" value="TPR-like"/>
    <property type="match status" value="1"/>
</dbReference>
<dbReference type="SMART" id="SM00530">
    <property type="entry name" value="HTH_XRE"/>
    <property type="match status" value="1"/>
</dbReference>
<name>A0ABQ2ML09_9ACTN</name>
<dbReference type="RefSeq" id="WP_189038720.1">
    <property type="nucleotide sequence ID" value="NZ_BMMP01000014.1"/>
</dbReference>
<sequence>MLEQPFFGRRLKQLRTERGLSQAALAGDGMSTGYLSRLESGARQPTARAVEYLAAQLDVKITAFEEPGATDSLAQALAIATSDHSDETIEALERSLSTGDGQDPLLRWQALWQVAQWHRSHNRHTRERDHLEELVAVGDTLGLPALRARGLTQLARCLRACGEITPAVEAARAAHQLAGDHDLSVQDLAGSLLALVSAEAEAGRLSEARAHADDLTALTSGRSDALWAEARWTAAAVRVRQADLESAQPLLEQALEGFSSAEDLTLWTRLRVAAARLHLLKSPPELDAAEQYVEETEAGLAFLGIPALEQEVLSLRADITYQAGRFADARTLLDRVRGLELQMTYRNRVRLDVLDSRLLIIEGEEQEGLRRMRALAEEAQAASNIDLAAEIWRLLAETLAQAHGPAQS</sequence>
<dbReference type="EMBL" id="BMMP01000014">
    <property type="protein sequence ID" value="GGO53937.1"/>
    <property type="molecule type" value="Genomic_DNA"/>
</dbReference>
<protein>
    <submittedName>
        <fullName evidence="3">Transcriptional regulator</fullName>
    </submittedName>
</protein>
<evidence type="ECO:0000256" key="1">
    <source>
        <dbReference type="ARBA" id="ARBA00023125"/>
    </source>
</evidence>
<dbReference type="PANTHER" id="PTHR46797">
    <property type="entry name" value="HTH-TYPE TRANSCRIPTIONAL REGULATOR"/>
    <property type="match status" value="1"/>
</dbReference>
<keyword evidence="1" id="KW-0238">DNA-binding</keyword>
<proteinExistence type="predicted"/>
<dbReference type="CDD" id="cd00093">
    <property type="entry name" value="HTH_XRE"/>
    <property type="match status" value="1"/>
</dbReference>
<dbReference type="InterPro" id="IPR001387">
    <property type="entry name" value="Cro/C1-type_HTH"/>
</dbReference>
<dbReference type="InterPro" id="IPR010982">
    <property type="entry name" value="Lambda_DNA-bd_dom_sf"/>
</dbReference>
<evidence type="ECO:0000313" key="4">
    <source>
        <dbReference type="Proteomes" id="UP000631535"/>
    </source>
</evidence>
<dbReference type="InterPro" id="IPR050807">
    <property type="entry name" value="TransReg_Diox_bact_type"/>
</dbReference>
<dbReference type="Pfam" id="PF13560">
    <property type="entry name" value="HTH_31"/>
    <property type="match status" value="1"/>
</dbReference>
<accession>A0ABQ2ML09</accession>
<evidence type="ECO:0000259" key="2">
    <source>
        <dbReference type="PROSITE" id="PS50943"/>
    </source>
</evidence>
<dbReference type="Gene3D" id="1.25.40.10">
    <property type="entry name" value="Tetratricopeptide repeat domain"/>
    <property type="match status" value="1"/>
</dbReference>
<dbReference type="PANTHER" id="PTHR46797:SF1">
    <property type="entry name" value="METHYLPHOSPHONATE SYNTHASE"/>
    <property type="match status" value="1"/>
</dbReference>
<gene>
    <name evidence="3" type="ORF">GCM10012287_41720</name>
</gene>
<reference evidence="4" key="1">
    <citation type="journal article" date="2019" name="Int. J. Syst. Evol. Microbiol.">
        <title>The Global Catalogue of Microorganisms (GCM) 10K type strain sequencing project: providing services to taxonomists for standard genome sequencing and annotation.</title>
        <authorList>
            <consortium name="The Broad Institute Genomics Platform"/>
            <consortium name="The Broad Institute Genome Sequencing Center for Infectious Disease"/>
            <person name="Wu L."/>
            <person name="Ma J."/>
        </authorList>
    </citation>
    <scope>NUCLEOTIDE SEQUENCE [LARGE SCALE GENOMIC DNA]</scope>
    <source>
        <strain evidence="4">CGMCC 4.7178</strain>
    </source>
</reference>
<dbReference type="PROSITE" id="PS50943">
    <property type="entry name" value="HTH_CROC1"/>
    <property type="match status" value="1"/>
</dbReference>
<dbReference type="InterPro" id="IPR011990">
    <property type="entry name" value="TPR-like_helical_dom_sf"/>
</dbReference>
<dbReference type="Proteomes" id="UP000631535">
    <property type="component" value="Unassembled WGS sequence"/>
</dbReference>
<dbReference type="SUPFAM" id="SSF47413">
    <property type="entry name" value="lambda repressor-like DNA-binding domains"/>
    <property type="match status" value="1"/>
</dbReference>